<dbReference type="InterPro" id="IPR000772">
    <property type="entry name" value="Ricin_B_lectin"/>
</dbReference>
<comment type="caution">
    <text evidence="2">The sequence shown here is derived from an EMBL/GenBank/DDBJ whole genome shotgun (WGS) entry which is preliminary data.</text>
</comment>
<evidence type="ECO:0000259" key="1">
    <source>
        <dbReference type="SMART" id="SM00458"/>
    </source>
</evidence>
<dbReference type="EMBL" id="JAPEVG010000009">
    <property type="protein sequence ID" value="KAJ8497030.1"/>
    <property type="molecule type" value="Genomic_DNA"/>
</dbReference>
<evidence type="ECO:0000313" key="3">
    <source>
        <dbReference type="Proteomes" id="UP001215151"/>
    </source>
</evidence>
<protein>
    <recommendedName>
        <fullName evidence="1">Ricin B lectin domain-containing protein</fullName>
    </recommendedName>
</protein>
<feature type="domain" description="Ricin B lectin" evidence="1">
    <location>
        <begin position="6"/>
        <end position="139"/>
    </location>
</feature>
<dbReference type="Proteomes" id="UP001215151">
    <property type="component" value="Unassembled WGS sequence"/>
</dbReference>
<dbReference type="Gene3D" id="2.80.10.50">
    <property type="match status" value="1"/>
</dbReference>
<organism evidence="2 3">
    <name type="scientific">Trametes cubensis</name>
    <dbReference type="NCBI Taxonomy" id="1111947"/>
    <lineage>
        <taxon>Eukaryota</taxon>
        <taxon>Fungi</taxon>
        <taxon>Dikarya</taxon>
        <taxon>Basidiomycota</taxon>
        <taxon>Agaricomycotina</taxon>
        <taxon>Agaricomycetes</taxon>
        <taxon>Polyporales</taxon>
        <taxon>Polyporaceae</taxon>
        <taxon>Trametes</taxon>
    </lineage>
</organism>
<sequence length="142" mass="15831">MSLEGGQVYKITNAKGGTVLDLSGGQEHSPITGYAWHGGANQRWTLEQHGDAYRFKNAATGLFIDVDGEPKNFAPIIASTKWSDWEIRPDHHDPSTFRVFLKGTEYCLDLSDHGNPNPGTPVTLWKKWEGGTNQTWRFEEAA</sequence>
<name>A0AAD7XDN1_9APHY</name>
<gene>
    <name evidence="2" type="ORF">ONZ51_g739</name>
</gene>
<dbReference type="PROSITE" id="PS50231">
    <property type="entry name" value="RICIN_B_LECTIN"/>
    <property type="match status" value="1"/>
</dbReference>
<evidence type="ECO:0000313" key="2">
    <source>
        <dbReference type="EMBL" id="KAJ8497030.1"/>
    </source>
</evidence>
<dbReference type="SMART" id="SM00458">
    <property type="entry name" value="RICIN"/>
    <property type="match status" value="1"/>
</dbReference>
<accession>A0AAD7XDN1</accession>
<dbReference type="CDD" id="cd23422">
    <property type="entry name" value="beta-trefoil_Ricin_MPL_CNL"/>
    <property type="match status" value="1"/>
</dbReference>
<dbReference type="AlphaFoldDB" id="A0AAD7XDN1"/>
<dbReference type="Pfam" id="PF14200">
    <property type="entry name" value="RicinB_lectin_2"/>
    <property type="match status" value="1"/>
</dbReference>
<reference evidence="2" key="1">
    <citation type="submission" date="2022-11" db="EMBL/GenBank/DDBJ databases">
        <title>Genome Sequence of Cubamyces cubensis.</title>
        <authorList>
            <person name="Buettner E."/>
        </authorList>
    </citation>
    <scope>NUCLEOTIDE SEQUENCE</scope>
    <source>
        <strain evidence="2">MPL-01</strain>
    </source>
</reference>
<dbReference type="SUPFAM" id="SSF50370">
    <property type="entry name" value="Ricin B-like lectins"/>
    <property type="match status" value="1"/>
</dbReference>
<keyword evidence="3" id="KW-1185">Reference proteome</keyword>
<proteinExistence type="predicted"/>
<dbReference type="InterPro" id="IPR035992">
    <property type="entry name" value="Ricin_B-like_lectins"/>
</dbReference>